<dbReference type="Proteomes" id="UP000240042">
    <property type="component" value="Unassembled WGS sequence"/>
</dbReference>
<dbReference type="PANTHER" id="PTHR43395:SF1">
    <property type="entry name" value="CHEMOTAXIS PROTEIN CHEA"/>
    <property type="match status" value="1"/>
</dbReference>
<dbReference type="OrthoDB" id="9803176at2"/>
<evidence type="ECO:0000256" key="1">
    <source>
        <dbReference type="ARBA" id="ARBA00000085"/>
    </source>
</evidence>
<gene>
    <name evidence="4" type="ORF">SAMN02745150_00278</name>
</gene>
<dbReference type="EC" id="2.7.13.3" evidence="2"/>
<dbReference type="PANTHER" id="PTHR43395">
    <property type="entry name" value="SENSOR HISTIDINE KINASE CHEA"/>
    <property type="match status" value="1"/>
</dbReference>
<keyword evidence="5" id="KW-1185">Reference proteome</keyword>
<dbReference type="Gene3D" id="3.30.565.10">
    <property type="entry name" value="Histidine kinase-like ATPase, C-terminal domain"/>
    <property type="match status" value="1"/>
</dbReference>
<dbReference type="AlphaFoldDB" id="A0A1I1D546"/>
<dbReference type="RefSeq" id="WP_092317571.1">
    <property type="nucleotide sequence ID" value="NZ_FOKY01000001.1"/>
</dbReference>
<evidence type="ECO:0000256" key="2">
    <source>
        <dbReference type="ARBA" id="ARBA00012438"/>
    </source>
</evidence>
<dbReference type="InterPro" id="IPR002545">
    <property type="entry name" value="CheW-lke_dom"/>
</dbReference>
<dbReference type="SMART" id="SM00260">
    <property type="entry name" value="CheW"/>
    <property type="match status" value="1"/>
</dbReference>
<evidence type="ECO:0000313" key="4">
    <source>
        <dbReference type="EMBL" id="SFB69502.1"/>
    </source>
</evidence>
<evidence type="ECO:0000259" key="3">
    <source>
        <dbReference type="SMART" id="SM00260"/>
    </source>
</evidence>
<dbReference type="GO" id="GO:0007165">
    <property type="term" value="P:signal transduction"/>
    <property type="evidence" value="ECO:0007669"/>
    <property type="project" value="InterPro"/>
</dbReference>
<dbReference type="InterPro" id="IPR036890">
    <property type="entry name" value="HATPase_C_sf"/>
</dbReference>
<reference evidence="5" key="1">
    <citation type="submission" date="2016-10" db="EMBL/GenBank/DDBJ databases">
        <authorList>
            <person name="Varghese N."/>
            <person name="Submissions S."/>
        </authorList>
    </citation>
    <scope>NUCLEOTIDE SEQUENCE [LARGE SCALE GENOMIC DNA]</scope>
    <source>
        <strain evidence="5">ATCC 43811</strain>
    </source>
</reference>
<name>A0A1I1D546_BREAD</name>
<dbReference type="SUPFAM" id="SSF50341">
    <property type="entry name" value="CheW-like"/>
    <property type="match status" value="1"/>
</dbReference>
<dbReference type="InterPro" id="IPR036061">
    <property type="entry name" value="CheW-like_dom_sf"/>
</dbReference>
<protein>
    <recommendedName>
        <fullName evidence="2">histidine kinase</fullName>
        <ecNumber evidence="2">2.7.13.3</ecNumber>
    </recommendedName>
</protein>
<dbReference type="EMBL" id="FOKY01000001">
    <property type="protein sequence ID" value="SFB69502.1"/>
    <property type="molecule type" value="Genomic_DNA"/>
</dbReference>
<dbReference type="InterPro" id="IPR051315">
    <property type="entry name" value="Bact_Chemotaxis_CheA"/>
</dbReference>
<evidence type="ECO:0000313" key="5">
    <source>
        <dbReference type="Proteomes" id="UP000240042"/>
    </source>
</evidence>
<comment type="catalytic activity">
    <reaction evidence="1">
        <text>ATP + protein L-histidine = ADP + protein N-phospho-L-histidine.</text>
        <dbReference type="EC" id="2.7.13.3"/>
    </reaction>
</comment>
<organism evidence="4 5">
    <name type="scientific">Brevinema andersonii</name>
    <dbReference type="NCBI Taxonomy" id="34097"/>
    <lineage>
        <taxon>Bacteria</taxon>
        <taxon>Pseudomonadati</taxon>
        <taxon>Spirochaetota</taxon>
        <taxon>Spirochaetia</taxon>
        <taxon>Brevinematales</taxon>
        <taxon>Brevinemataceae</taxon>
        <taxon>Brevinema</taxon>
    </lineage>
</organism>
<proteinExistence type="predicted"/>
<sequence length="669" mass="75189">MSEKLFDAITVLHHKLTIEQLDIHHTKDSLHQIVQIGRQSQKLRIITQFLNLLEAIAKKYEYADADIIFQVKELIKQGLGTIEHMVSGTLNNADGASILSGISREIHGFLRHDLPANAIIYEELLMEQFVVDLEKDIELIHGAEENPQAENLHKTILYYLKRIQDNSLFLGMTQPAKVAEAMQHSLQKKNLHETLLSSSFQEALKFLEKNAAFIRKNLMDRNAITEYFSNLDASEIIKRLSDIPDNNQTLPNGVVLTAEEITALMADDTQSFEEISFDGVPSAPKARLLPEDIIPAAPQLLLQTGHEVLTPEPVAEKKINTPQFPSEKKSTDHEDTLIQLAGKLFLKQETLKSLISEDNRVLIGNDLRELEAITMHLKEKLFNKYYISIGELLGRDLRAFIKGEVDTLRKKIKLGIRGEQSEILARDADFVKALTFHLVKNSLEYSLETPARRRALDKNEIGWLLIEFSDSGDEFEIQVRDDGRGLIPAMHIDAVKKHIESKSGSLSVDSEDNEYLKIRITLPMKKILTRNLLVRVGETKILIPMKSIKQVLDTQSKENPITQNDPLCLGQVSLAAALGLEKSPINVLIVCSFGEEKIVFGAEQVFGQIDALTEDIDTPLIPCASGAVILKDGSIGFLINEKELYQKSKTLLMKRAESLNKYKTDKGTL</sequence>
<dbReference type="Pfam" id="PF01584">
    <property type="entry name" value="CheW"/>
    <property type="match status" value="1"/>
</dbReference>
<feature type="domain" description="CheW-like" evidence="3">
    <location>
        <begin position="518"/>
        <end position="645"/>
    </location>
</feature>
<accession>A0A1I1D546</accession>
<dbReference type="GO" id="GO:0006935">
    <property type="term" value="P:chemotaxis"/>
    <property type="evidence" value="ECO:0007669"/>
    <property type="project" value="InterPro"/>
</dbReference>
<dbReference type="GO" id="GO:0004673">
    <property type="term" value="F:protein histidine kinase activity"/>
    <property type="evidence" value="ECO:0007669"/>
    <property type="project" value="UniProtKB-EC"/>
</dbReference>
<dbReference type="STRING" id="34097.SAMN02745150_00278"/>
<dbReference type="SUPFAM" id="SSF55874">
    <property type="entry name" value="ATPase domain of HSP90 chaperone/DNA topoisomerase II/histidine kinase"/>
    <property type="match status" value="1"/>
</dbReference>